<evidence type="ECO:0000256" key="2">
    <source>
        <dbReference type="ARBA" id="ARBA00012400"/>
    </source>
</evidence>
<keyword evidence="5" id="KW-0627">Porphyrin biosynthesis</keyword>
<dbReference type="EC" id="1.3.1.76" evidence="2"/>
<dbReference type="RefSeq" id="WP_009582555.1">
    <property type="nucleotide sequence ID" value="NZ_AMZN01000084.1"/>
</dbReference>
<dbReference type="Pfam" id="PF13241">
    <property type="entry name" value="NAD_binding_7"/>
    <property type="match status" value="1"/>
</dbReference>
<proteinExistence type="predicted"/>
<dbReference type="AlphaFoldDB" id="L8JJT8"/>
<keyword evidence="4" id="KW-0520">NAD</keyword>
<dbReference type="PANTHER" id="PTHR35330">
    <property type="entry name" value="SIROHEME BIOSYNTHESIS PROTEIN MET8"/>
    <property type="match status" value="1"/>
</dbReference>
<dbReference type="Gene3D" id="3.40.50.720">
    <property type="entry name" value="NAD(P)-binding Rossmann-like Domain"/>
    <property type="match status" value="1"/>
</dbReference>
<evidence type="ECO:0000256" key="3">
    <source>
        <dbReference type="ARBA" id="ARBA00023002"/>
    </source>
</evidence>
<feature type="domain" description="Siroheme synthase central" evidence="7">
    <location>
        <begin position="128"/>
        <end position="153"/>
    </location>
</feature>
<comment type="pathway">
    <text evidence="1">Porphyrin-containing compound metabolism; siroheme biosynthesis; sirohydrochlorin from precorrin-2: step 1/1.</text>
</comment>
<dbReference type="Proteomes" id="UP000011135">
    <property type="component" value="Unassembled WGS sequence"/>
</dbReference>
<evidence type="ECO:0000313" key="8">
    <source>
        <dbReference type="EMBL" id="ELR69075.1"/>
    </source>
</evidence>
<dbReference type="GO" id="GO:0043115">
    <property type="term" value="F:precorrin-2 dehydrogenase activity"/>
    <property type="evidence" value="ECO:0007669"/>
    <property type="project" value="UniProtKB-EC"/>
</dbReference>
<dbReference type="UniPathway" id="UPA00262">
    <property type="reaction ID" value="UER00222"/>
</dbReference>
<dbReference type="Gene3D" id="3.30.160.110">
    <property type="entry name" value="Siroheme synthase, domain 2"/>
    <property type="match status" value="1"/>
</dbReference>
<dbReference type="eggNOG" id="COG1648">
    <property type="taxonomic scope" value="Bacteria"/>
</dbReference>
<keyword evidence="9" id="KW-1185">Reference proteome</keyword>
<evidence type="ECO:0000259" key="7">
    <source>
        <dbReference type="Pfam" id="PF14824"/>
    </source>
</evidence>
<evidence type="ECO:0000256" key="6">
    <source>
        <dbReference type="ARBA" id="ARBA00047561"/>
    </source>
</evidence>
<accession>L8JJT8</accession>
<dbReference type="InterPro" id="IPR028281">
    <property type="entry name" value="Sirohaem_synthase_central"/>
</dbReference>
<comment type="caution">
    <text evidence="8">The sequence shown here is derived from an EMBL/GenBank/DDBJ whole genome shotgun (WGS) entry which is preliminary data.</text>
</comment>
<evidence type="ECO:0000256" key="5">
    <source>
        <dbReference type="ARBA" id="ARBA00023244"/>
    </source>
</evidence>
<evidence type="ECO:0000256" key="1">
    <source>
        <dbReference type="ARBA" id="ARBA00005010"/>
    </source>
</evidence>
<dbReference type="SUPFAM" id="SSF75615">
    <property type="entry name" value="Siroheme synthase middle domains-like"/>
    <property type="match status" value="1"/>
</dbReference>
<protein>
    <recommendedName>
        <fullName evidence="2">precorrin-2 dehydrogenase</fullName>
        <ecNumber evidence="2">1.3.1.76</ecNumber>
    </recommendedName>
</protein>
<dbReference type="InterPro" id="IPR036291">
    <property type="entry name" value="NAD(P)-bd_dom_sf"/>
</dbReference>
<dbReference type="STRING" id="1237149.C900_05464"/>
<sequence length="197" mass="21620">METTNKLFPVFLKLSKLNTLIVGGGNVALEKLNALLKNDPGALVTLVGTQISAGIREIAAGVPNVRLIERPFQTDDLKPEVRIVILATADRAVNEIIYNQASERGILTNVADTPDLCDFYLGSTVTKGHVKIGISTNGQSPTFAKRFRELLESILPDETNELVENLNKIRRQLKVSFSEKVKILNAHTRELVSGDND</sequence>
<dbReference type="InterPro" id="IPR028161">
    <property type="entry name" value="Met8-like"/>
</dbReference>
<keyword evidence="3" id="KW-0560">Oxidoreductase</keyword>
<name>L8JJT8_9BACT</name>
<dbReference type="OrthoDB" id="45564at2"/>
<gene>
    <name evidence="8" type="ORF">C900_05464</name>
</gene>
<dbReference type="NCBIfam" id="TIGR01470">
    <property type="entry name" value="cysG_Nterm"/>
    <property type="match status" value="1"/>
</dbReference>
<dbReference type="PANTHER" id="PTHR35330:SF1">
    <property type="entry name" value="SIROHEME BIOSYNTHESIS PROTEIN MET8"/>
    <property type="match status" value="1"/>
</dbReference>
<organism evidence="8 9">
    <name type="scientific">Fulvivirga imtechensis AK7</name>
    <dbReference type="NCBI Taxonomy" id="1237149"/>
    <lineage>
        <taxon>Bacteria</taxon>
        <taxon>Pseudomonadati</taxon>
        <taxon>Bacteroidota</taxon>
        <taxon>Cytophagia</taxon>
        <taxon>Cytophagales</taxon>
        <taxon>Fulvivirgaceae</taxon>
        <taxon>Fulvivirga</taxon>
    </lineage>
</organism>
<dbReference type="SUPFAM" id="SSF51735">
    <property type="entry name" value="NAD(P)-binding Rossmann-fold domains"/>
    <property type="match status" value="1"/>
</dbReference>
<dbReference type="GO" id="GO:0019354">
    <property type="term" value="P:siroheme biosynthetic process"/>
    <property type="evidence" value="ECO:0007669"/>
    <property type="project" value="UniProtKB-UniPathway"/>
</dbReference>
<comment type="catalytic activity">
    <reaction evidence="6">
        <text>precorrin-2 + NAD(+) = sirohydrochlorin + NADH + 2 H(+)</text>
        <dbReference type="Rhea" id="RHEA:15613"/>
        <dbReference type="ChEBI" id="CHEBI:15378"/>
        <dbReference type="ChEBI" id="CHEBI:57540"/>
        <dbReference type="ChEBI" id="CHEBI:57945"/>
        <dbReference type="ChEBI" id="CHEBI:58351"/>
        <dbReference type="ChEBI" id="CHEBI:58827"/>
        <dbReference type="EC" id="1.3.1.76"/>
    </reaction>
</comment>
<dbReference type="PATRIC" id="fig|1237149.3.peg.4846"/>
<reference evidence="8 9" key="1">
    <citation type="submission" date="2012-12" db="EMBL/GenBank/DDBJ databases">
        <title>Genome assembly of Fulvivirga imtechensis AK7.</title>
        <authorList>
            <person name="Nupur N."/>
            <person name="Khatri I."/>
            <person name="Kumar R."/>
            <person name="Subramanian S."/>
            <person name="Pinnaka A."/>
        </authorList>
    </citation>
    <scope>NUCLEOTIDE SEQUENCE [LARGE SCALE GENOMIC DNA]</scope>
    <source>
        <strain evidence="8 9">AK7</strain>
    </source>
</reference>
<evidence type="ECO:0000256" key="4">
    <source>
        <dbReference type="ARBA" id="ARBA00023027"/>
    </source>
</evidence>
<dbReference type="InterPro" id="IPR006367">
    <property type="entry name" value="Sirohaem_synthase_N"/>
</dbReference>
<dbReference type="GO" id="GO:0004325">
    <property type="term" value="F:ferrochelatase activity"/>
    <property type="evidence" value="ECO:0007669"/>
    <property type="project" value="InterPro"/>
</dbReference>
<dbReference type="EMBL" id="AMZN01000084">
    <property type="protein sequence ID" value="ELR69075.1"/>
    <property type="molecule type" value="Genomic_DNA"/>
</dbReference>
<dbReference type="Pfam" id="PF14824">
    <property type="entry name" value="Sirohm_synth_M"/>
    <property type="match status" value="1"/>
</dbReference>
<evidence type="ECO:0000313" key="9">
    <source>
        <dbReference type="Proteomes" id="UP000011135"/>
    </source>
</evidence>